<keyword evidence="3" id="KW-1185">Reference proteome</keyword>
<dbReference type="PANTHER" id="PTHR37694">
    <property type="entry name" value="SLR8022 PROTEIN"/>
    <property type="match status" value="1"/>
</dbReference>
<evidence type="ECO:0000259" key="1">
    <source>
        <dbReference type="Pfam" id="PF07883"/>
    </source>
</evidence>
<dbReference type="AlphaFoldDB" id="A0A6B8WCI0"/>
<evidence type="ECO:0000313" key="3">
    <source>
        <dbReference type="Proteomes" id="UP000424462"/>
    </source>
</evidence>
<dbReference type="SUPFAM" id="SSF51182">
    <property type="entry name" value="RmlC-like cupins"/>
    <property type="match status" value="1"/>
</dbReference>
<dbReference type="InterPro" id="IPR014710">
    <property type="entry name" value="RmlC-like_jellyroll"/>
</dbReference>
<dbReference type="EMBL" id="CP046455">
    <property type="protein sequence ID" value="QGU07720.1"/>
    <property type="molecule type" value="Genomic_DNA"/>
</dbReference>
<dbReference type="InterPro" id="IPR013096">
    <property type="entry name" value="Cupin_2"/>
</dbReference>
<dbReference type="CDD" id="cd02230">
    <property type="entry name" value="cupin_HP0902-like"/>
    <property type="match status" value="1"/>
</dbReference>
<dbReference type="PANTHER" id="PTHR37694:SF1">
    <property type="entry name" value="SLR8022 PROTEIN"/>
    <property type="match status" value="1"/>
</dbReference>
<accession>A0A6B8WCI0</accession>
<proteinExistence type="predicted"/>
<dbReference type="Proteomes" id="UP000424462">
    <property type="component" value="Chromosome"/>
</dbReference>
<protein>
    <submittedName>
        <fullName evidence="2">Cupin domain protein</fullName>
    </submittedName>
</protein>
<organism evidence="2 3">
    <name type="scientific">Corynebacterium occultum</name>
    <dbReference type="NCBI Taxonomy" id="2675219"/>
    <lineage>
        <taxon>Bacteria</taxon>
        <taxon>Bacillati</taxon>
        <taxon>Actinomycetota</taxon>
        <taxon>Actinomycetes</taxon>
        <taxon>Mycobacteriales</taxon>
        <taxon>Corynebacteriaceae</taxon>
        <taxon>Corynebacterium</taxon>
    </lineage>
</organism>
<dbReference type="KEGG" id="cok:COCCU_08980"/>
<name>A0A6B8WCI0_9CORY</name>
<gene>
    <name evidence="2" type="ORF">COCCU_08980</name>
</gene>
<evidence type="ECO:0000313" key="2">
    <source>
        <dbReference type="EMBL" id="QGU07720.1"/>
    </source>
</evidence>
<dbReference type="Pfam" id="PF07883">
    <property type="entry name" value="Cupin_2"/>
    <property type="match status" value="1"/>
</dbReference>
<dbReference type="RefSeq" id="WP_231598719.1">
    <property type="nucleotide sequence ID" value="NZ_CP046455.1"/>
</dbReference>
<sequence>MSTPMNILQVLKDAPPAQPARPRPAVKRLLQGDGANLIVFTFSPGQSLPDHQAAHPIVVQCLSGSLDFGCDGEKVRLEPGTLIHLPDHVVHRVDCPADSEGEAVLLLSMLTGERHP</sequence>
<dbReference type="InterPro" id="IPR011051">
    <property type="entry name" value="RmlC_Cupin_sf"/>
</dbReference>
<feature type="domain" description="Cupin type-2" evidence="1">
    <location>
        <begin position="39"/>
        <end position="103"/>
    </location>
</feature>
<reference evidence="2 3" key="1">
    <citation type="submission" date="2019-11" db="EMBL/GenBank/DDBJ databases">
        <title>Complete genome sequence of Corynebacterium kalinowskii 1959, a novel Corynebacterium species isolated from soil of a small paddock in Vilsendorf, Germany.</title>
        <authorList>
            <person name="Schaffert L."/>
            <person name="Ruwe M."/>
            <person name="Milse J."/>
            <person name="Hanuschka K."/>
            <person name="Ortseifen V."/>
            <person name="Droste J."/>
            <person name="Brandt D."/>
            <person name="Schlueter L."/>
            <person name="Kutter Y."/>
            <person name="Vinke S."/>
            <person name="Viehoefer P."/>
            <person name="Jacob L."/>
            <person name="Luebke N.-C."/>
            <person name="Schulte-Berndt E."/>
            <person name="Hain C."/>
            <person name="Linder M."/>
            <person name="Schmidt P."/>
            <person name="Wollenschlaeger L."/>
            <person name="Luttermann T."/>
            <person name="Thieme E."/>
            <person name="Hassa J."/>
            <person name="Haak M."/>
            <person name="Wittchen M."/>
            <person name="Mentz A."/>
            <person name="Persicke M."/>
            <person name="Busche T."/>
            <person name="Ruckert C."/>
        </authorList>
    </citation>
    <scope>NUCLEOTIDE SEQUENCE [LARGE SCALE GENOMIC DNA]</scope>
    <source>
        <strain evidence="2 3">2039</strain>
    </source>
</reference>
<dbReference type="Gene3D" id="2.60.120.10">
    <property type="entry name" value="Jelly Rolls"/>
    <property type="match status" value="1"/>
</dbReference>